<gene>
    <name evidence="2" type="ORF">SAMN05421783_1555</name>
</gene>
<feature type="compositionally biased region" description="Basic and acidic residues" evidence="1">
    <location>
        <begin position="25"/>
        <end position="56"/>
    </location>
</feature>
<evidence type="ECO:0000313" key="2">
    <source>
        <dbReference type="EMBL" id="SDX68403.1"/>
    </source>
</evidence>
<proteinExistence type="predicted"/>
<sequence>MDSAQRETGTVAELAAAVELARRQADPEAEEFVRRGGDRRSDETKVSNTDIDRLSASERNSNPGILRRLARSRPDLLDKVETGELSPNAAAVEAGFRRPMKSIPVDSAEVFTFS</sequence>
<accession>A0A1H3DPH2</accession>
<dbReference type="Proteomes" id="UP000198816">
    <property type="component" value="Unassembled WGS sequence"/>
</dbReference>
<reference evidence="3" key="1">
    <citation type="submission" date="2016-10" db="EMBL/GenBank/DDBJ databases">
        <authorList>
            <person name="Varghese N."/>
            <person name="Submissions S."/>
        </authorList>
    </citation>
    <scope>NUCLEOTIDE SEQUENCE [LARGE SCALE GENOMIC DNA]</scope>
    <source>
        <strain evidence="3">DSM 217</strain>
    </source>
</reference>
<evidence type="ECO:0000256" key="1">
    <source>
        <dbReference type="SAM" id="MobiDB-lite"/>
    </source>
</evidence>
<dbReference type="OrthoDB" id="4752588at2"/>
<protein>
    <submittedName>
        <fullName evidence="2">Uncharacterized protein</fullName>
    </submittedName>
</protein>
<organism evidence="2 3">
    <name type="scientific">Thiocapsa roseopersicina</name>
    <dbReference type="NCBI Taxonomy" id="1058"/>
    <lineage>
        <taxon>Bacteria</taxon>
        <taxon>Pseudomonadati</taxon>
        <taxon>Pseudomonadota</taxon>
        <taxon>Gammaproteobacteria</taxon>
        <taxon>Chromatiales</taxon>
        <taxon>Chromatiaceae</taxon>
        <taxon>Thiocapsa</taxon>
    </lineage>
</organism>
<dbReference type="RefSeq" id="WP_093038565.1">
    <property type="nucleotide sequence ID" value="NZ_FNNZ01000055.1"/>
</dbReference>
<evidence type="ECO:0000313" key="3">
    <source>
        <dbReference type="Proteomes" id="UP000198816"/>
    </source>
</evidence>
<name>A0A1H3DPH2_THIRO</name>
<dbReference type="EMBL" id="FNNZ01000055">
    <property type="protein sequence ID" value="SDX68403.1"/>
    <property type="molecule type" value="Genomic_DNA"/>
</dbReference>
<dbReference type="AlphaFoldDB" id="A0A1H3DPH2"/>
<keyword evidence="3" id="KW-1185">Reference proteome</keyword>
<feature type="region of interest" description="Disordered" evidence="1">
    <location>
        <begin position="25"/>
        <end position="62"/>
    </location>
</feature>